<accession>A0A1T3P1G6</accession>
<protein>
    <submittedName>
        <fullName evidence="2">Uncharacterized protein</fullName>
    </submittedName>
</protein>
<sequence>MLTLRVARSSVKQGGVHKGVQGRWCVVARGDFFRLGYGVFVTIVLTVSLLAAWEPRTVAGAAVAMGIGVALGTTTAVLGIRARHHAPRVTPRG</sequence>
<feature type="transmembrane region" description="Helical" evidence="1">
    <location>
        <begin position="32"/>
        <end position="53"/>
    </location>
</feature>
<reference evidence="2 3" key="1">
    <citation type="submission" date="2017-03" db="EMBL/GenBank/DDBJ databases">
        <title>Draft genome sequence of Streptomyces scabrisporus NF3, endophyte isolated from Amphipterygium adstringens.</title>
        <authorList>
            <person name="Vazquez M."/>
            <person name="Ceapa C.D."/>
            <person name="Rodriguez Luna D."/>
            <person name="Sanchez Esquivel S."/>
        </authorList>
    </citation>
    <scope>NUCLEOTIDE SEQUENCE [LARGE SCALE GENOMIC DNA]</scope>
    <source>
        <strain evidence="2 3">NF3</strain>
    </source>
</reference>
<dbReference type="EMBL" id="MWQN01000001">
    <property type="protein sequence ID" value="OPC82771.1"/>
    <property type="molecule type" value="Genomic_DNA"/>
</dbReference>
<comment type="caution">
    <text evidence="2">The sequence shown here is derived from an EMBL/GenBank/DDBJ whole genome shotgun (WGS) entry which is preliminary data.</text>
</comment>
<keyword evidence="1" id="KW-0472">Membrane</keyword>
<name>A0A1T3P1G6_9ACTN</name>
<evidence type="ECO:0000256" key="1">
    <source>
        <dbReference type="SAM" id="Phobius"/>
    </source>
</evidence>
<dbReference type="Proteomes" id="UP000190037">
    <property type="component" value="Unassembled WGS sequence"/>
</dbReference>
<evidence type="ECO:0000313" key="3">
    <source>
        <dbReference type="Proteomes" id="UP000190037"/>
    </source>
</evidence>
<evidence type="ECO:0000313" key="2">
    <source>
        <dbReference type="EMBL" id="OPC82771.1"/>
    </source>
</evidence>
<keyword evidence="3" id="KW-1185">Reference proteome</keyword>
<proteinExistence type="predicted"/>
<keyword evidence="1" id="KW-1133">Transmembrane helix</keyword>
<dbReference type="AlphaFoldDB" id="A0A1T3P1G6"/>
<gene>
    <name evidence="2" type="ORF">B4N89_19125</name>
</gene>
<organism evidence="2 3">
    <name type="scientific">Embleya scabrispora</name>
    <dbReference type="NCBI Taxonomy" id="159449"/>
    <lineage>
        <taxon>Bacteria</taxon>
        <taxon>Bacillati</taxon>
        <taxon>Actinomycetota</taxon>
        <taxon>Actinomycetes</taxon>
        <taxon>Kitasatosporales</taxon>
        <taxon>Streptomycetaceae</taxon>
        <taxon>Embleya</taxon>
    </lineage>
</organism>
<feature type="transmembrane region" description="Helical" evidence="1">
    <location>
        <begin position="59"/>
        <end position="80"/>
    </location>
</feature>
<keyword evidence="1" id="KW-0812">Transmembrane</keyword>